<dbReference type="AlphaFoldDB" id="A0A7N9CRK0"/>
<accession>A0A7N9CRK0</accession>
<reference evidence="2" key="1">
    <citation type="submission" date="2025-08" db="UniProtKB">
        <authorList>
            <consortium name="Ensembl"/>
        </authorList>
    </citation>
    <scope>IDENTIFICATION</scope>
</reference>
<evidence type="ECO:0000313" key="3">
    <source>
        <dbReference type="Proteomes" id="UP000233100"/>
    </source>
</evidence>
<protein>
    <submittedName>
        <fullName evidence="2">Uncharacterized protein</fullName>
    </submittedName>
</protein>
<dbReference type="Proteomes" id="UP000233100">
    <property type="component" value="Unplaced"/>
</dbReference>
<feature type="compositionally biased region" description="Polar residues" evidence="1">
    <location>
        <begin position="27"/>
        <end position="39"/>
    </location>
</feature>
<sequence length="113" mass="12697">MPVIPALWEAEEGGSPEVRKSSPAWATLQNPVSTKTSKISRAWRHRPVIPATQETETGESHKPGRQRFQSANIHHCTSAWATERDSILNTTTKKTKAECDGTSPHRIHRVEKY</sequence>
<dbReference type="Ensembl" id="ENSMFAT00000095217.1">
    <property type="protein sequence ID" value="ENSMFAP00000055576.1"/>
    <property type="gene ID" value="ENSMFAG00000063890.1"/>
</dbReference>
<reference evidence="2" key="2">
    <citation type="submission" date="2025-09" db="UniProtKB">
        <authorList>
            <consortium name="Ensembl"/>
        </authorList>
    </citation>
    <scope>IDENTIFICATION</scope>
</reference>
<dbReference type="GeneTree" id="ENSGT00940000163244"/>
<keyword evidence="3" id="KW-1185">Reference proteome</keyword>
<proteinExistence type="predicted"/>
<evidence type="ECO:0000256" key="1">
    <source>
        <dbReference type="SAM" id="MobiDB-lite"/>
    </source>
</evidence>
<evidence type="ECO:0000313" key="2">
    <source>
        <dbReference type="Ensembl" id="ENSMFAP00000055576.1"/>
    </source>
</evidence>
<organism evidence="2 3">
    <name type="scientific">Macaca fascicularis</name>
    <name type="common">Crab-eating macaque</name>
    <name type="synonym">Cynomolgus monkey</name>
    <dbReference type="NCBI Taxonomy" id="9541"/>
    <lineage>
        <taxon>Eukaryota</taxon>
        <taxon>Metazoa</taxon>
        <taxon>Chordata</taxon>
        <taxon>Craniata</taxon>
        <taxon>Vertebrata</taxon>
        <taxon>Euteleostomi</taxon>
        <taxon>Mammalia</taxon>
        <taxon>Eutheria</taxon>
        <taxon>Euarchontoglires</taxon>
        <taxon>Primates</taxon>
        <taxon>Haplorrhini</taxon>
        <taxon>Catarrhini</taxon>
        <taxon>Cercopithecidae</taxon>
        <taxon>Cercopithecinae</taxon>
        <taxon>Macaca</taxon>
    </lineage>
</organism>
<feature type="region of interest" description="Disordered" evidence="1">
    <location>
        <begin position="1"/>
        <end position="67"/>
    </location>
</feature>
<name>A0A7N9CRK0_MACFA</name>